<dbReference type="AlphaFoldDB" id="A0A8H9L982"/>
<dbReference type="InterPro" id="IPR010652">
    <property type="entry name" value="DUF1232"/>
</dbReference>
<comment type="subcellular location">
    <subcellularLocation>
        <location evidence="1">Endomembrane system</location>
        <topology evidence="1">Multi-pass membrane protein</topology>
    </subcellularLocation>
</comment>
<evidence type="ECO:0000313" key="8">
    <source>
        <dbReference type="Proteomes" id="UP000600547"/>
    </source>
</evidence>
<comment type="caution">
    <text evidence="7">The sequence shown here is derived from an EMBL/GenBank/DDBJ whole genome shotgun (WGS) entry which is preliminary data.</text>
</comment>
<accession>A0A8H9L982</accession>
<evidence type="ECO:0000259" key="6">
    <source>
        <dbReference type="Pfam" id="PF06803"/>
    </source>
</evidence>
<dbReference type="GO" id="GO:0012505">
    <property type="term" value="C:endomembrane system"/>
    <property type="evidence" value="ECO:0007669"/>
    <property type="project" value="UniProtKB-SubCell"/>
</dbReference>
<reference evidence="8" key="1">
    <citation type="journal article" date="2019" name="Int. J. Syst. Evol. Microbiol.">
        <title>The Global Catalogue of Microorganisms (GCM) 10K type strain sequencing project: providing services to taxonomists for standard genome sequencing and annotation.</title>
        <authorList>
            <consortium name="The Broad Institute Genomics Platform"/>
            <consortium name="The Broad Institute Genome Sequencing Center for Infectious Disease"/>
            <person name="Wu L."/>
            <person name="Ma J."/>
        </authorList>
    </citation>
    <scope>NUCLEOTIDE SEQUENCE [LARGE SCALE GENOMIC DNA]</scope>
    <source>
        <strain evidence="8">JCM 31047</strain>
    </source>
</reference>
<keyword evidence="4 5" id="KW-0472">Membrane</keyword>
<feature type="transmembrane region" description="Helical" evidence="5">
    <location>
        <begin position="109"/>
        <end position="129"/>
    </location>
</feature>
<keyword evidence="3 5" id="KW-1133">Transmembrane helix</keyword>
<name>A0A8H9L982_9DEIO</name>
<feature type="domain" description="DUF1232" evidence="6">
    <location>
        <begin position="40"/>
        <end position="75"/>
    </location>
</feature>
<dbReference type="EMBL" id="BMQG01000007">
    <property type="protein sequence ID" value="GGM45729.1"/>
    <property type="molecule type" value="Genomic_DNA"/>
</dbReference>
<sequence length="134" mass="14730">MTDPARPGLWARLRAFARHLKAELLALSLAARDPRTPWYARAWALLVLAYALSPIDLIPDFIPVLGQLDDLLLVPAGLWVALRLVPPGVFADARRAAAAHPEKLARSALGATLIVLVYAALIVLAWAWWRARRG</sequence>
<evidence type="ECO:0000313" key="7">
    <source>
        <dbReference type="EMBL" id="GGM45729.1"/>
    </source>
</evidence>
<proteinExistence type="predicted"/>
<protein>
    <recommendedName>
        <fullName evidence="6">DUF1232 domain-containing protein</fullName>
    </recommendedName>
</protein>
<keyword evidence="8" id="KW-1185">Reference proteome</keyword>
<evidence type="ECO:0000256" key="3">
    <source>
        <dbReference type="ARBA" id="ARBA00022989"/>
    </source>
</evidence>
<dbReference type="Pfam" id="PF06803">
    <property type="entry name" value="DUF1232"/>
    <property type="match status" value="1"/>
</dbReference>
<evidence type="ECO:0000256" key="2">
    <source>
        <dbReference type="ARBA" id="ARBA00022692"/>
    </source>
</evidence>
<keyword evidence="2 5" id="KW-0812">Transmembrane</keyword>
<organism evidence="7 8">
    <name type="scientific">Deinococcus arenae</name>
    <dbReference type="NCBI Taxonomy" id="1452751"/>
    <lineage>
        <taxon>Bacteria</taxon>
        <taxon>Thermotogati</taxon>
        <taxon>Deinococcota</taxon>
        <taxon>Deinococci</taxon>
        <taxon>Deinococcales</taxon>
        <taxon>Deinococcaceae</taxon>
        <taxon>Deinococcus</taxon>
    </lineage>
</organism>
<evidence type="ECO:0000256" key="4">
    <source>
        <dbReference type="ARBA" id="ARBA00023136"/>
    </source>
</evidence>
<dbReference type="RefSeq" id="WP_308425344.1">
    <property type="nucleotide sequence ID" value="NZ_BMQG01000007.1"/>
</dbReference>
<evidence type="ECO:0000256" key="5">
    <source>
        <dbReference type="SAM" id="Phobius"/>
    </source>
</evidence>
<evidence type="ECO:0000256" key="1">
    <source>
        <dbReference type="ARBA" id="ARBA00004127"/>
    </source>
</evidence>
<feature type="transmembrane region" description="Helical" evidence="5">
    <location>
        <begin position="38"/>
        <end position="59"/>
    </location>
</feature>
<gene>
    <name evidence="7" type="ORF">GCM10008956_22420</name>
</gene>
<dbReference type="Proteomes" id="UP000600547">
    <property type="component" value="Unassembled WGS sequence"/>
</dbReference>